<dbReference type="EMBL" id="MJFZ01000094">
    <property type="protein sequence ID" value="RAW38208.1"/>
    <property type="molecule type" value="Genomic_DNA"/>
</dbReference>
<evidence type="ECO:0000313" key="2">
    <source>
        <dbReference type="EMBL" id="KAG2867207.1"/>
    </source>
</evidence>
<dbReference type="VEuPathDB" id="FungiDB:PC110_g5564"/>
<dbReference type="Proteomes" id="UP000760860">
    <property type="component" value="Unassembled WGS sequence"/>
</dbReference>
<dbReference type="EMBL" id="RCML01000077">
    <property type="protein sequence ID" value="KAG2993088.1"/>
    <property type="molecule type" value="Genomic_DNA"/>
</dbReference>
<protein>
    <submittedName>
        <fullName evidence="7">Uncharacterized protein</fullName>
    </submittedName>
</protein>
<proteinExistence type="predicted"/>
<organism evidence="7 8">
    <name type="scientific">Phytophthora cactorum</name>
    <dbReference type="NCBI Taxonomy" id="29920"/>
    <lineage>
        <taxon>Eukaryota</taxon>
        <taxon>Sar</taxon>
        <taxon>Stramenopiles</taxon>
        <taxon>Oomycota</taxon>
        <taxon>Peronosporomycetes</taxon>
        <taxon>Peronosporales</taxon>
        <taxon>Peronosporaceae</taxon>
        <taxon>Phytophthora</taxon>
    </lineage>
</organism>
<reference evidence="7 8" key="1">
    <citation type="submission" date="2018-01" db="EMBL/GenBank/DDBJ databases">
        <title>Draft genome of the strawberry crown rot pathogen Phytophthora cactorum.</title>
        <authorList>
            <person name="Armitage A.D."/>
            <person name="Lysoe E."/>
            <person name="Nellist C.F."/>
            <person name="Harrison R.J."/>
            <person name="Brurberg M.B."/>
        </authorList>
    </citation>
    <scope>NUCLEOTIDE SEQUENCE [LARGE SCALE GENOMIC DNA]</scope>
    <source>
        <strain evidence="7 8">10300</strain>
    </source>
</reference>
<comment type="caution">
    <text evidence="7">The sequence shown here is derived from an EMBL/GenBank/DDBJ whole genome shotgun (WGS) entry which is preliminary data.</text>
</comment>
<dbReference type="OrthoDB" id="107681at2759"/>
<evidence type="ECO:0000313" key="7">
    <source>
        <dbReference type="EMBL" id="RAW38208.1"/>
    </source>
</evidence>
<name>A0A329SR57_9STRA</name>
<dbReference type="EMBL" id="RCMI01000152">
    <property type="protein sequence ID" value="KAG2929915.1"/>
    <property type="molecule type" value="Genomic_DNA"/>
</dbReference>
<evidence type="ECO:0000313" key="3">
    <source>
        <dbReference type="EMBL" id="KAG2929915.1"/>
    </source>
</evidence>
<evidence type="ECO:0000256" key="1">
    <source>
        <dbReference type="SAM" id="MobiDB-lite"/>
    </source>
</evidence>
<evidence type="ECO:0000313" key="8">
    <source>
        <dbReference type="Proteomes" id="UP000251314"/>
    </source>
</evidence>
<dbReference type="AlphaFoldDB" id="A0A329SR57"/>
<dbReference type="EMBL" id="RCMV01000316">
    <property type="protein sequence ID" value="KAG3219317.1"/>
    <property type="molecule type" value="Genomic_DNA"/>
</dbReference>
<dbReference type="Proteomes" id="UP000697107">
    <property type="component" value="Unassembled WGS sequence"/>
</dbReference>
<sequence>MNDMSMSDVSKRPTRPSNMPSSPHLSSVEWEALHRLAAASDEAVIQSLFTAGTEAQGHLTAQGVMALEIVDLPQRVSTLMLTKNRPNTVKLNVSSYSGEDDGRLHLNRWLCVEVEEGFDVSHAPAPKPEPKPMGIDAIQQYDGRRGATSSTRRPHSSTRGPRQMNCFRCGKPELRSAPVGANVMVERTMSSLLPKPKTVTTSRCGAPYWAWKE</sequence>
<accession>A0A329SR57</accession>
<dbReference type="Proteomes" id="UP000251314">
    <property type="component" value="Unassembled WGS sequence"/>
</dbReference>
<keyword evidence="8" id="KW-1185">Reference proteome</keyword>
<gene>
    <name evidence="7" type="ORF">PC110_g5564</name>
    <name evidence="2" type="ORF">PC113_g2160</name>
    <name evidence="3" type="ORF">PC115_g6699</name>
    <name evidence="4" type="ORF">PC117_g2350</name>
    <name evidence="5" type="ORF">PC118_g4202</name>
    <name evidence="6" type="ORF">PC129_g9883</name>
</gene>
<dbReference type="EMBL" id="RCMK01000030">
    <property type="protein sequence ID" value="KAG2953032.1"/>
    <property type="molecule type" value="Genomic_DNA"/>
</dbReference>
<dbReference type="Proteomes" id="UP000774804">
    <property type="component" value="Unassembled WGS sequence"/>
</dbReference>
<evidence type="ECO:0000313" key="5">
    <source>
        <dbReference type="EMBL" id="KAG2993088.1"/>
    </source>
</evidence>
<evidence type="ECO:0000313" key="6">
    <source>
        <dbReference type="EMBL" id="KAG3219317.1"/>
    </source>
</evidence>
<feature type="region of interest" description="Disordered" evidence="1">
    <location>
        <begin position="1"/>
        <end position="25"/>
    </location>
</feature>
<reference evidence="6" key="2">
    <citation type="submission" date="2018-05" db="EMBL/GenBank/DDBJ databases">
        <title>Effector identification in a new, highly contiguous assembly of the strawberry crown rot pathogen Phytophthora cactorum.</title>
        <authorList>
            <person name="Armitage A.D."/>
            <person name="Nellist C.F."/>
            <person name="Bates H."/>
            <person name="Vickerstaff R.J."/>
            <person name="Harrison R.J."/>
        </authorList>
    </citation>
    <scope>NUCLEOTIDE SEQUENCE</scope>
    <source>
        <strain evidence="2">15-7</strain>
        <strain evidence="3">4032</strain>
        <strain evidence="4">4040</strain>
        <strain evidence="5">P415</strain>
        <strain evidence="6">P421</strain>
    </source>
</reference>
<dbReference type="Proteomes" id="UP000736787">
    <property type="component" value="Unassembled WGS sequence"/>
</dbReference>
<dbReference type="Proteomes" id="UP000735874">
    <property type="component" value="Unassembled WGS sequence"/>
</dbReference>
<feature type="compositionally biased region" description="Polar residues" evidence="1">
    <location>
        <begin position="15"/>
        <end position="25"/>
    </location>
</feature>
<dbReference type="EMBL" id="RCMG01000028">
    <property type="protein sequence ID" value="KAG2867207.1"/>
    <property type="molecule type" value="Genomic_DNA"/>
</dbReference>
<feature type="region of interest" description="Disordered" evidence="1">
    <location>
        <begin position="143"/>
        <end position="165"/>
    </location>
</feature>
<evidence type="ECO:0000313" key="4">
    <source>
        <dbReference type="EMBL" id="KAG2953032.1"/>
    </source>
</evidence>